<feature type="domain" description="GGDEF" evidence="2">
    <location>
        <begin position="176"/>
        <end position="309"/>
    </location>
</feature>
<protein>
    <submittedName>
        <fullName evidence="3">Bifunctional diguanylate cyclase/phosphodiesterase</fullName>
    </submittedName>
</protein>
<dbReference type="SMART" id="SM00052">
    <property type="entry name" value="EAL"/>
    <property type="match status" value="1"/>
</dbReference>
<dbReference type="Pfam" id="PF00563">
    <property type="entry name" value="EAL"/>
    <property type="match status" value="1"/>
</dbReference>
<evidence type="ECO:0000313" key="4">
    <source>
        <dbReference type="Proteomes" id="UP001596292"/>
    </source>
</evidence>
<dbReference type="InterPro" id="IPR029787">
    <property type="entry name" value="Nucleotide_cyclase"/>
</dbReference>
<dbReference type="SMART" id="SM00267">
    <property type="entry name" value="GGDEF"/>
    <property type="match status" value="1"/>
</dbReference>
<dbReference type="CDD" id="cd01948">
    <property type="entry name" value="EAL"/>
    <property type="match status" value="1"/>
</dbReference>
<dbReference type="SUPFAM" id="SSF55073">
    <property type="entry name" value="Nucleotide cyclase"/>
    <property type="match status" value="1"/>
</dbReference>
<feature type="domain" description="EAL" evidence="1">
    <location>
        <begin position="318"/>
        <end position="568"/>
    </location>
</feature>
<organism evidence="3 4">
    <name type="scientific">Methylobacterium komagatae</name>
    <dbReference type="NCBI Taxonomy" id="374425"/>
    <lineage>
        <taxon>Bacteria</taxon>
        <taxon>Pseudomonadati</taxon>
        <taxon>Pseudomonadota</taxon>
        <taxon>Alphaproteobacteria</taxon>
        <taxon>Hyphomicrobiales</taxon>
        <taxon>Methylobacteriaceae</taxon>
        <taxon>Methylobacterium</taxon>
    </lineage>
</organism>
<dbReference type="Proteomes" id="UP001596292">
    <property type="component" value="Unassembled WGS sequence"/>
</dbReference>
<gene>
    <name evidence="3" type="ORF">ACFQE0_15990</name>
</gene>
<dbReference type="EMBL" id="JBHSWN010000001">
    <property type="protein sequence ID" value="MFC6790983.1"/>
    <property type="molecule type" value="Genomic_DNA"/>
</dbReference>
<dbReference type="NCBIfam" id="TIGR00254">
    <property type="entry name" value="GGDEF"/>
    <property type="match status" value="1"/>
</dbReference>
<dbReference type="CDD" id="cd01949">
    <property type="entry name" value="GGDEF"/>
    <property type="match status" value="1"/>
</dbReference>
<dbReference type="PANTHER" id="PTHR44757">
    <property type="entry name" value="DIGUANYLATE CYCLASE DGCP"/>
    <property type="match status" value="1"/>
</dbReference>
<comment type="caution">
    <text evidence="3">The sequence shown here is derived from an EMBL/GenBank/DDBJ whole genome shotgun (WGS) entry which is preliminary data.</text>
</comment>
<proteinExistence type="predicted"/>
<dbReference type="Gene3D" id="3.30.70.270">
    <property type="match status" value="1"/>
</dbReference>
<dbReference type="Pfam" id="PF00990">
    <property type="entry name" value="GGDEF"/>
    <property type="match status" value="1"/>
</dbReference>
<evidence type="ECO:0000259" key="2">
    <source>
        <dbReference type="PROSITE" id="PS50887"/>
    </source>
</evidence>
<dbReference type="InterPro" id="IPR052155">
    <property type="entry name" value="Biofilm_reg_signaling"/>
</dbReference>
<dbReference type="SUPFAM" id="SSF141868">
    <property type="entry name" value="EAL domain-like"/>
    <property type="match status" value="1"/>
</dbReference>
<evidence type="ECO:0000313" key="3">
    <source>
        <dbReference type="EMBL" id="MFC6790983.1"/>
    </source>
</evidence>
<dbReference type="Gene3D" id="3.20.20.450">
    <property type="entry name" value="EAL domain"/>
    <property type="match status" value="1"/>
</dbReference>
<dbReference type="PANTHER" id="PTHR44757:SF2">
    <property type="entry name" value="BIOFILM ARCHITECTURE MAINTENANCE PROTEIN MBAA"/>
    <property type="match status" value="1"/>
</dbReference>
<dbReference type="RefSeq" id="WP_378971374.1">
    <property type="nucleotide sequence ID" value="NZ_JBHSWN010000001.1"/>
</dbReference>
<dbReference type="InterPro" id="IPR000160">
    <property type="entry name" value="GGDEF_dom"/>
</dbReference>
<dbReference type="InterPro" id="IPR043128">
    <property type="entry name" value="Rev_trsase/Diguanyl_cyclase"/>
</dbReference>
<sequence>MPASPSPLAVAESPYEADRACALTAYFDGLDQGVVAIDGRGRVVVETAPARAILGGLGCPSTLGTPVRSLLRVFAKASGTASGTGWRDVFWMLRHIRNEGSAAIREITVGDRIVAVRIRPMPEGWTVALKDVTATRAHEASSAELARLDPLTGLANRLMLRERLGDSLDRLARYGEPCAVLLIDLDRFKPINDTLGHAVGDALLVKVADRLRSAVRGIDTVARIGGDEFVVIQAGAGRMEDVTVLARRLVDLVGRTYIIDGQLLTIGASLGAALAPKDGTEADRLLKHADLALYRAKLDGRGTFRFFEPEMDVRMQTRRRLELDMRQALARREFVLHYQPQLNLANQSLTGCEALLRWKHPERGTIPPAEFIPLAEEVGLIVPIGEWVVRQACRDAALWPSSVTVAVNVSPAQFKSGRLVEMIVSALAASGLPASRLELEITEGVLLQNNEHTLETLHRLRTLGVRVSMDDFGTGYSSLSYLRSFPFDKIKIDRSFVKDLATAPDGDAIIRAIAGLGRSLGMTTVAEGVETEEQMRRIRAEGCTDVQGYLISRPVPLEELMRLLPQTPQDRLSMPGAAR</sequence>
<dbReference type="PROSITE" id="PS50887">
    <property type="entry name" value="GGDEF"/>
    <property type="match status" value="1"/>
</dbReference>
<reference evidence="4" key="1">
    <citation type="journal article" date="2019" name="Int. J. Syst. Evol. Microbiol.">
        <title>The Global Catalogue of Microorganisms (GCM) 10K type strain sequencing project: providing services to taxonomists for standard genome sequencing and annotation.</title>
        <authorList>
            <consortium name="The Broad Institute Genomics Platform"/>
            <consortium name="The Broad Institute Genome Sequencing Center for Infectious Disease"/>
            <person name="Wu L."/>
            <person name="Ma J."/>
        </authorList>
    </citation>
    <scope>NUCLEOTIDE SEQUENCE [LARGE SCALE GENOMIC DNA]</scope>
    <source>
        <strain evidence="4">CCUG 48316</strain>
    </source>
</reference>
<dbReference type="PROSITE" id="PS50883">
    <property type="entry name" value="EAL"/>
    <property type="match status" value="1"/>
</dbReference>
<name>A0ABW2BKN3_9HYPH</name>
<accession>A0ABW2BKN3</accession>
<keyword evidence="4" id="KW-1185">Reference proteome</keyword>
<evidence type="ECO:0000259" key="1">
    <source>
        <dbReference type="PROSITE" id="PS50883"/>
    </source>
</evidence>
<dbReference type="InterPro" id="IPR035919">
    <property type="entry name" value="EAL_sf"/>
</dbReference>
<dbReference type="InterPro" id="IPR001633">
    <property type="entry name" value="EAL_dom"/>
</dbReference>